<dbReference type="GO" id="GO:0005829">
    <property type="term" value="C:cytosol"/>
    <property type="evidence" value="ECO:0007669"/>
    <property type="project" value="TreeGrafter"/>
</dbReference>
<feature type="non-terminal residue" evidence="1">
    <location>
        <position position="105"/>
    </location>
</feature>
<reference evidence="1" key="1">
    <citation type="journal article" date="2014" name="Front. Microbiol.">
        <title>High frequency of phylogenetically diverse reductive dehalogenase-homologous genes in deep subseafloor sedimentary metagenomes.</title>
        <authorList>
            <person name="Kawai M."/>
            <person name="Futagami T."/>
            <person name="Toyoda A."/>
            <person name="Takaki Y."/>
            <person name="Nishi S."/>
            <person name="Hori S."/>
            <person name="Arai W."/>
            <person name="Tsubouchi T."/>
            <person name="Morono Y."/>
            <person name="Uchiyama I."/>
            <person name="Ito T."/>
            <person name="Fujiyama A."/>
            <person name="Inagaki F."/>
            <person name="Takami H."/>
        </authorList>
    </citation>
    <scope>NUCLEOTIDE SEQUENCE</scope>
    <source>
        <strain evidence="1">Expedition CK06-06</strain>
    </source>
</reference>
<proteinExistence type="predicted"/>
<evidence type="ECO:0000313" key="1">
    <source>
        <dbReference type="EMBL" id="GAH25565.1"/>
    </source>
</evidence>
<dbReference type="PANTHER" id="PTHR43501">
    <property type="entry name" value="CYTOSOL NON-SPECIFIC DIPEPTIDASE"/>
    <property type="match status" value="1"/>
</dbReference>
<name>X1EZ22_9ZZZZ</name>
<dbReference type="Gene3D" id="3.40.630.10">
    <property type="entry name" value="Zn peptidases"/>
    <property type="match status" value="1"/>
</dbReference>
<dbReference type="SUPFAM" id="SSF53187">
    <property type="entry name" value="Zn-dependent exopeptidases"/>
    <property type="match status" value="1"/>
</dbReference>
<protein>
    <submittedName>
        <fullName evidence="1">Uncharacterized protein</fullName>
    </submittedName>
</protein>
<dbReference type="GO" id="GO:0006508">
    <property type="term" value="P:proteolysis"/>
    <property type="evidence" value="ECO:0007669"/>
    <property type="project" value="InterPro"/>
</dbReference>
<accession>X1EZ22</accession>
<gene>
    <name evidence="1" type="ORF">S01H4_65436</name>
</gene>
<comment type="caution">
    <text evidence="1">The sequence shown here is derived from an EMBL/GenBank/DDBJ whole genome shotgun (WGS) entry which is preliminary data.</text>
</comment>
<dbReference type="AlphaFoldDB" id="X1EZ22"/>
<sequence>NSDIKHDFLKDPIKLKINNDVLTADGTTLGADNGIGVATSLAILEDNNLKLGAIEALFTVDEETGLTGAFALENNMLTGKKMLNLDSEDFGVITVGCAGGGDSQV</sequence>
<dbReference type="InterPro" id="IPR001160">
    <property type="entry name" value="Peptidase_M20C"/>
</dbReference>
<organism evidence="1">
    <name type="scientific">marine sediment metagenome</name>
    <dbReference type="NCBI Taxonomy" id="412755"/>
    <lineage>
        <taxon>unclassified sequences</taxon>
        <taxon>metagenomes</taxon>
        <taxon>ecological metagenomes</taxon>
    </lineage>
</organism>
<dbReference type="EMBL" id="BART01040044">
    <property type="protein sequence ID" value="GAH25565.1"/>
    <property type="molecule type" value="Genomic_DNA"/>
</dbReference>
<dbReference type="PANTHER" id="PTHR43501:SF1">
    <property type="entry name" value="CYTOSOL NON-SPECIFIC DIPEPTIDASE"/>
    <property type="match status" value="1"/>
</dbReference>
<dbReference type="PRINTS" id="PR00934">
    <property type="entry name" value="XHISDIPTASE"/>
</dbReference>
<dbReference type="GO" id="GO:0070573">
    <property type="term" value="F:metallodipeptidase activity"/>
    <property type="evidence" value="ECO:0007669"/>
    <property type="project" value="TreeGrafter"/>
</dbReference>
<dbReference type="InterPro" id="IPR002933">
    <property type="entry name" value="Peptidase_M20"/>
</dbReference>
<dbReference type="Pfam" id="PF01546">
    <property type="entry name" value="Peptidase_M20"/>
    <property type="match status" value="1"/>
</dbReference>
<feature type="non-terminal residue" evidence="1">
    <location>
        <position position="1"/>
    </location>
</feature>